<protein>
    <submittedName>
        <fullName evidence="1">Uncharacterized protein</fullName>
    </submittedName>
</protein>
<name>A0A934PMB0_9FLAO</name>
<comment type="caution">
    <text evidence="1">The sequence shown here is derived from an EMBL/GenBank/DDBJ whole genome shotgun (WGS) entry which is preliminary data.</text>
</comment>
<accession>A0A934PMB0</accession>
<dbReference type="RefSeq" id="WP_200105378.1">
    <property type="nucleotide sequence ID" value="NZ_JAEHFV010000002.1"/>
</dbReference>
<organism evidence="1 2">
    <name type="scientific">Flavobacterium agrisoli</name>
    <dbReference type="NCBI Taxonomy" id="2793066"/>
    <lineage>
        <taxon>Bacteria</taxon>
        <taxon>Pseudomonadati</taxon>
        <taxon>Bacteroidota</taxon>
        <taxon>Flavobacteriia</taxon>
        <taxon>Flavobacteriales</taxon>
        <taxon>Flavobacteriaceae</taxon>
        <taxon>Flavobacterium</taxon>
    </lineage>
</organism>
<evidence type="ECO:0000313" key="2">
    <source>
        <dbReference type="Proteomes" id="UP000609172"/>
    </source>
</evidence>
<sequence>MRKLLIASFLLLSAITWGQEIEEEEVDASNPLSKGWNIYQIFRIKPNLLDMQNIVNFTTDKWFYRGAIDYNKAHPGDLNYGSTSFLVAKLFKLSPNNQSWKSQLGVGVVISDSKLNGFSGGVNLVGIQSNKKWKFVELFTYQVNNTIEAQYGIYYKFTKDGLWEVR</sequence>
<dbReference type="Proteomes" id="UP000609172">
    <property type="component" value="Unassembled WGS sequence"/>
</dbReference>
<reference evidence="1" key="1">
    <citation type="submission" date="2020-12" db="EMBL/GenBank/DDBJ databases">
        <title>Bacterial novel species Flavobacterium sp. SE-1-e isolated from soil.</title>
        <authorList>
            <person name="Jung H.-Y."/>
        </authorList>
    </citation>
    <scope>NUCLEOTIDE SEQUENCE</scope>
    <source>
        <strain evidence="1">SE-1-e</strain>
    </source>
</reference>
<proteinExistence type="predicted"/>
<dbReference type="EMBL" id="JAEHFV010000002">
    <property type="protein sequence ID" value="MBK0369455.1"/>
    <property type="molecule type" value="Genomic_DNA"/>
</dbReference>
<gene>
    <name evidence="1" type="ORF">I5M07_06350</name>
</gene>
<keyword evidence="2" id="KW-1185">Reference proteome</keyword>
<dbReference type="AlphaFoldDB" id="A0A934PMB0"/>
<evidence type="ECO:0000313" key="1">
    <source>
        <dbReference type="EMBL" id="MBK0369455.1"/>
    </source>
</evidence>